<keyword evidence="2" id="KW-0479">Metal-binding</keyword>
<keyword evidence="4" id="KW-0862">Zinc</keyword>
<reference evidence="6 7" key="1">
    <citation type="submission" date="2020-12" db="EMBL/GenBank/DDBJ databases">
        <title>Brachybacterium sp. MASK1Z-5, whole genome shotgun sequence.</title>
        <authorList>
            <person name="Tuo L."/>
        </authorList>
    </citation>
    <scope>NUCLEOTIDE SEQUENCE [LARGE SCALE GENOMIC DNA]</scope>
    <source>
        <strain evidence="6 7">MASK1Z-5</strain>
    </source>
</reference>
<comment type="similarity">
    <text evidence="5">Belongs to the creatininase superfamily.</text>
</comment>
<evidence type="ECO:0000256" key="5">
    <source>
        <dbReference type="ARBA" id="ARBA00024029"/>
    </source>
</evidence>
<dbReference type="SUPFAM" id="SSF102215">
    <property type="entry name" value="Creatininase"/>
    <property type="match status" value="1"/>
</dbReference>
<keyword evidence="3" id="KW-0378">Hydrolase</keyword>
<dbReference type="PANTHER" id="PTHR35005">
    <property type="entry name" value="3-DEHYDRO-SCYLLO-INOSOSE HYDROLASE"/>
    <property type="match status" value="1"/>
</dbReference>
<dbReference type="Gene3D" id="3.40.50.10310">
    <property type="entry name" value="Creatininase"/>
    <property type="match status" value="1"/>
</dbReference>
<proteinExistence type="inferred from homology"/>
<dbReference type="PANTHER" id="PTHR35005:SF1">
    <property type="entry name" value="2-AMINO-5-FORMYLAMINO-6-RIBOSYLAMINOPYRIMIDIN-4(3H)-ONE 5'-MONOPHOSPHATE DEFORMYLASE"/>
    <property type="match status" value="1"/>
</dbReference>
<comment type="caution">
    <text evidence="6">The sequence shown here is derived from an EMBL/GenBank/DDBJ whole genome shotgun (WGS) entry which is preliminary data.</text>
</comment>
<comment type="cofactor">
    <cofactor evidence="1">
        <name>Zn(2+)</name>
        <dbReference type="ChEBI" id="CHEBI:29105"/>
    </cofactor>
</comment>
<evidence type="ECO:0000313" key="6">
    <source>
        <dbReference type="EMBL" id="MBK0331603.1"/>
    </source>
</evidence>
<dbReference type="EMBL" id="JAEDAJ010000004">
    <property type="protein sequence ID" value="MBK0331603.1"/>
    <property type="molecule type" value="Genomic_DNA"/>
</dbReference>
<dbReference type="Pfam" id="PF02633">
    <property type="entry name" value="Creatininase"/>
    <property type="match status" value="1"/>
</dbReference>
<accession>A0ABS1BAB7</accession>
<dbReference type="InterPro" id="IPR024087">
    <property type="entry name" value="Creatininase-like_sf"/>
</dbReference>
<dbReference type="InterPro" id="IPR003785">
    <property type="entry name" value="Creatininase/forma_Hydrolase"/>
</dbReference>
<dbReference type="RefSeq" id="WP_200502229.1">
    <property type="nucleotide sequence ID" value="NZ_JAEDAJ010000004.1"/>
</dbReference>
<name>A0ABS1BAB7_9MICO</name>
<evidence type="ECO:0000256" key="4">
    <source>
        <dbReference type="ARBA" id="ARBA00022833"/>
    </source>
</evidence>
<sequence>MPRLAEMTREQVADLAAHGVAVLPIGSLEQHGDHLPLGTDSLLLQEVVERALDDRADVAVCPALPFGFSGHHQFAVALSLPPKTLLDVLTALLDSLVAAGFRRVLVVNGHGGNIEMMSQAVKLAALEHAILAASCSYWELLEPRPGAPGHAGAFETSLMASAHPALVRPSMEGPGELPLFDRRLVRGLHVERHGEWPRSGGITDDPGDGDAAAGAAALAEAAARLGECVDALLDLDLPFDDPTPDTPEGAAR</sequence>
<organism evidence="6 7">
    <name type="scientific">Brachybacterium halotolerans</name>
    <dbReference type="NCBI Taxonomy" id="2795215"/>
    <lineage>
        <taxon>Bacteria</taxon>
        <taxon>Bacillati</taxon>
        <taxon>Actinomycetota</taxon>
        <taxon>Actinomycetes</taxon>
        <taxon>Micrococcales</taxon>
        <taxon>Dermabacteraceae</taxon>
        <taxon>Brachybacterium</taxon>
    </lineage>
</organism>
<gene>
    <name evidence="6" type="ORF">I8D64_09335</name>
</gene>
<protein>
    <submittedName>
        <fullName evidence="6">Creatininase family protein</fullName>
    </submittedName>
</protein>
<evidence type="ECO:0000256" key="2">
    <source>
        <dbReference type="ARBA" id="ARBA00022723"/>
    </source>
</evidence>
<dbReference type="Proteomes" id="UP000612352">
    <property type="component" value="Unassembled WGS sequence"/>
</dbReference>
<evidence type="ECO:0000256" key="3">
    <source>
        <dbReference type="ARBA" id="ARBA00022801"/>
    </source>
</evidence>
<keyword evidence="7" id="KW-1185">Reference proteome</keyword>
<evidence type="ECO:0000313" key="7">
    <source>
        <dbReference type="Proteomes" id="UP000612352"/>
    </source>
</evidence>
<evidence type="ECO:0000256" key="1">
    <source>
        <dbReference type="ARBA" id="ARBA00001947"/>
    </source>
</evidence>